<proteinExistence type="predicted"/>
<evidence type="ECO:0000313" key="2">
    <source>
        <dbReference type="EMBL" id="KAK3856400.1"/>
    </source>
</evidence>
<feature type="compositionally biased region" description="Basic and acidic residues" evidence="1">
    <location>
        <begin position="1"/>
        <end position="15"/>
    </location>
</feature>
<reference evidence="2" key="1">
    <citation type="submission" date="2023-10" db="EMBL/GenBank/DDBJ databases">
        <title>Genome assemblies of two species of porcelain crab, Petrolisthes cinctipes and Petrolisthes manimaculis (Anomura: Porcellanidae).</title>
        <authorList>
            <person name="Angst P."/>
        </authorList>
    </citation>
    <scope>NUCLEOTIDE SEQUENCE</scope>
    <source>
        <strain evidence="2">PB745_01</strain>
        <tissue evidence="2">Gill</tissue>
    </source>
</reference>
<keyword evidence="3" id="KW-1185">Reference proteome</keyword>
<sequence>MHQKLRKGEREEAKRAQTKKLTAQVSLDVGQNYNEIEETRRAELSQLDEGSEVFLLRGVNKAQNGLFQEQVVGLDMEMGWACGHLVPSGGGVGQRERSPRLRTKQQQQHDNQWKKRVNSEVTVASEGELLARYAGNITANS</sequence>
<gene>
    <name evidence="2" type="ORF">Pcinc_037277</name>
</gene>
<feature type="region of interest" description="Disordered" evidence="1">
    <location>
        <begin position="87"/>
        <end position="117"/>
    </location>
</feature>
<name>A0AAE1BT71_PETCI</name>
<comment type="caution">
    <text evidence="2">The sequence shown here is derived from an EMBL/GenBank/DDBJ whole genome shotgun (WGS) entry which is preliminary data.</text>
</comment>
<protein>
    <submittedName>
        <fullName evidence="2">Uncharacterized protein</fullName>
    </submittedName>
</protein>
<organism evidence="2 3">
    <name type="scientific">Petrolisthes cinctipes</name>
    <name type="common">Flat porcelain crab</name>
    <dbReference type="NCBI Taxonomy" id="88211"/>
    <lineage>
        <taxon>Eukaryota</taxon>
        <taxon>Metazoa</taxon>
        <taxon>Ecdysozoa</taxon>
        <taxon>Arthropoda</taxon>
        <taxon>Crustacea</taxon>
        <taxon>Multicrustacea</taxon>
        <taxon>Malacostraca</taxon>
        <taxon>Eumalacostraca</taxon>
        <taxon>Eucarida</taxon>
        <taxon>Decapoda</taxon>
        <taxon>Pleocyemata</taxon>
        <taxon>Anomura</taxon>
        <taxon>Galatheoidea</taxon>
        <taxon>Porcellanidae</taxon>
        <taxon>Petrolisthes</taxon>
    </lineage>
</organism>
<dbReference type="EMBL" id="JAWQEG010005896">
    <property type="protein sequence ID" value="KAK3856400.1"/>
    <property type="molecule type" value="Genomic_DNA"/>
</dbReference>
<evidence type="ECO:0000256" key="1">
    <source>
        <dbReference type="SAM" id="MobiDB-lite"/>
    </source>
</evidence>
<dbReference type="Proteomes" id="UP001286313">
    <property type="component" value="Unassembled WGS sequence"/>
</dbReference>
<dbReference type="AlphaFoldDB" id="A0AAE1BT71"/>
<evidence type="ECO:0000313" key="3">
    <source>
        <dbReference type="Proteomes" id="UP001286313"/>
    </source>
</evidence>
<feature type="region of interest" description="Disordered" evidence="1">
    <location>
        <begin position="1"/>
        <end position="21"/>
    </location>
</feature>
<accession>A0AAE1BT71</accession>